<evidence type="ECO:0000259" key="2">
    <source>
        <dbReference type="Pfam" id="PF09917"/>
    </source>
</evidence>
<feature type="domain" description="DUF2147" evidence="2">
    <location>
        <begin position="32"/>
        <end position="150"/>
    </location>
</feature>
<sequence length="152" mass="16310">MKLLAATAAAATALLAFTAPLAHAADLASPVGLWQNIDDETNKPKALIRITDSNGVLQGQIEKLYRDAGEDQNPLCVKCEGARKDQPITGMVILTGLKKDGDEYTGGEILDPAKGKTYKSKMHLTDGGKKLSVRGYIGTPMLGRSKTWVRQD</sequence>
<feature type="signal peptide" evidence="1">
    <location>
        <begin position="1"/>
        <end position="24"/>
    </location>
</feature>
<gene>
    <name evidence="3" type="ORF">SR858_02460</name>
</gene>
<dbReference type="GeneID" id="43165920"/>
<feature type="chain" id="PRO_5045506144" evidence="1">
    <location>
        <begin position="25"/>
        <end position="152"/>
    </location>
</feature>
<proteinExistence type="predicted"/>
<dbReference type="PANTHER" id="PTHR36919">
    <property type="entry name" value="BLR1215 PROTEIN"/>
    <property type="match status" value="1"/>
</dbReference>
<dbReference type="PANTHER" id="PTHR36919:SF3">
    <property type="entry name" value="BLL5882 PROTEIN"/>
    <property type="match status" value="1"/>
</dbReference>
<accession>A0ABZ0Y1C5</accession>
<name>A0ABZ0Y1C5_9BURK</name>
<keyword evidence="4" id="KW-1185">Reference proteome</keyword>
<protein>
    <submittedName>
        <fullName evidence="3">DUF2147 domain-containing protein</fullName>
    </submittedName>
</protein>
<keyword evidence="1" id="KW-0732">Signal</keyword>
<dbReference type="InterPro" id="IPR019223">
    <property type="entry name" value="DUF2147"/>
</dbReference>
<organism evidence="3 4">
    <name type="scientific">Duganella zoogloeoides</name>
    <dbReference type="NCBI Taxonomy" id="75659"/>
    <lineage>
        <taxon>Bacteria</taxon>
        <taxon>Pseudomonadati</taxon>
        <taxon>Pseudomonadota</taxon>
        <taxon>Betaproteobacteria</taxon>
        <taxon>Burkholderiales</taxon>
        <taxon>Oxalobacteraceae</taxon>
        <taxon>Telluria group</taxon>
        <taxon>Duganella</taxon>
    </lineage>
</organism>
<evidence type="ECO:0000313" key="3">
    <source>
        <dbReference type="EMBL" id="WQH05212.1"/>
    </source>
</evidence>
<evidence type="ECO:0000256" key="1">
    <source>
        <dbReference type="SAM" id="SignalP"/>
    </source>
</evidence>
<dbReference type="Pfam" id="PF09917">
    <property type="entry name" value="DUF2147"/>
    <property type="match status" value="1"/>
</dbReference>
<dbReference type="EMBL" id="CP140152">
    <property type="protein sequence ID" value="WQH05212.1"/>
    <property type="molecule type" value="Genomic_DNA"/>
</dbReference>
<evidence type="ECO:0000313" key="4">
    <source>
        <dbReference type="Proteomes" id="UP001326110"/>
    </source>
</evidence>
<dbReference type="RefSeq" id="WP_019924384.1">
    <property type="nucleotide sequence ID" value="NZ_CP140152.1"/>
</dbReference>
<reference evidence="3 4" key="1">
    <citation type="submission" date="2023-11" db="EMBL/GenBank/DDBJ databases">
        <title>MicrobeMod: A computational toolkit for identifying prokaryotic methylation and restriction-modification with nanopore sequencing.</title>
        <authorList>
            <person name="Crits-Christoph A."/>
            <person name="Kang S.C."/>
            <person name="Lee H."/>
            <person name="Ostrov N."/>
        </authorList>
    </citation>
    <scope>NUCLEOTIDE SEQUENCE [LARGE SCALE GENOMIC DNA]</scope>
    <source>
        <strain evidence="3 4">ATCC 25935</strain>
    </source>
</reference>
<dbReference type="Gene3D" id="2.40.128.520">
    <property type="match status" value="1"/>
</dbReference>
<dbReference type="Proteomes" id="UP001326110">
    <property type="component" value="Chromosome"/>
</dbReference>